<reference evidence="2" key="1">
    <citation type="journal article" date="2008" name="Nat. Genet.">
        <title>The Pristionchus pacificus genome provides a unique perspective on nematode lifestyle and parasitism.</title>
        <authorList>
            <person name="Dieterich C."/>
            <person name="Clifton S.W."/>
            <person name="Schuster L.N."/>
            <person name="Chinwalla A."/>
            <person name="Delehaunty K."/>
            <person name="Dinkelacker I."/>
            <person name="Fulton L."/>
            <person name="Fulton R."/>
            <person name="Godfrey J."/>
            <person name="Minx P."/>
            <person name="Mitreva M."/>
            <person name="Roeseler W."/>
            <person name="Tian H."/>
            <person name="Witte H."/>
            <person name="Yang S.P."/>
            <person name="Wilson R.K."/>
            <person name="Sommer R.J."/>
        </authorList>
    </citation>
    <scope>NUCLEOTIDE SEQUENCE [LARGE SCALE GENOMIC DNA]</scope>
    <source>
        <strain evidence="2">PS312</strain>
    </source>
</reference>
<evidence type="ECO:0000313" key="1">
    <source>
        <dbReference type="EnsemblMetazoa" id="PPA40362.1"/>
    </source>
</evidence>
<dbReference type="PRINTS" id="PR00838">
    <property type="entry name" value="V5ALLERGEN"/>
</dbReference>
<dbReference type="Gene3D" id="3.40.33.10">
    <property type="entry name" value="CAP"/>
    <property type="match status" value="1"/>
</dbReference>
<dbReference type="SMART" id="SM00198">
    <property type="entry name" value="SCP"/>
    <property type="match status" value="1"/>
</dbReference>
<dbReference type="Proteomes" id="UP000005239">
    <property type="component" value="Unassembled WGS sequence"/>
</dbReference>
<dbReference type="PANTHER" id="PTHR10334">
    <property type="entry name" value="CYSTEINE-RICH SECRETORY PROTEIN-RELATED"/>
    <property type="match status" value="1"/>
</dbReference>
<keyword evidence="2" id="KW-1185">Reference proteome</keyword>
<dbReference type="Pfam" id="PF00188">
    <property type="entry name" value="CAP"/>
    <property type="match status" value="1"/>
</dbReference>
<dbReference type="InterPro" id="IPR014044">
    <property type="entry name" value="CAP_dom"/>
</dbReference>
<dbReference type="InterPro" id="IPR001283">
    <property type="entry name" value="CRISP-related"/>
</dbReference>
<protein>
    <submittedName>
        <fullName evidence="1">SCP domain-containing protein</fullName>
    </submittedName>
</protein>
<sequence>VFGPRCSPCGLVILSLLISFSIPLQSLLRSLISSSLSVVSSQCSGGIPDTERQSFLDAHNTLRSTISAGKYVANGKNMPAAKTPIANMTWDCEIEKSTQKVSDTCIFAHSKNRTNLGENIWTMWASYKLSVNGMAKNACNSWEVEFQKFGWADIKLTPSVFSSGIGHATQMAWARSTKLGCGISLCKDNQKVLVACQYRDAGNFINSNVYDPK</sequence>
<accession>A0A2A6C4R6</accession>
<dbReference type="EnsemblMetazoa" id="PPA40362.1">
    <property type="protein sequence ID" value="PPA40362.1"/>
    <property type="gene ID" value="WBGene00278731"/>
</dbReference>
<name>A0A2A6C4R6_PRIPA</name>
<dbReference type="InterPro" id="IPR035940">
    <property type="entry name" value="CAP_sf"/>
</dbReference>
<dbReference type="InterPro" id="IPR002413">
    <property type="entry name" value="V5_allergen-like"/>
</dbReference>
<dbReference type="CDD" id="cd05380">
    <property type="entry name" value="CAP_euk"/>
    <property type="match status" value="1"/>
</dbReference>
<dbReference type="FunFam" id="3.40.33.10:FF:000021">
    <property type="entry name" value="Scl-5"/>
    <property type="match status" value="1"/>
</dbReference>
<gene>
    <name evidence="1" type="primary">WBGene00278731</name>
</gene>
<dbReference type="SUPFAM" id="SSF55797">
    <property type="entry name" value="PR-1-like"/>
    <property type="match status" value="1"/>
</dbReference>
<organism evidence="1 2">
    <name type="scientific">Pristionchus pacificus</name>
    <name type="common">Parasitic nematode worm</name>
    <dbReference type="NCBI Taxonomy" id="54126"/>
    <lineage>
        <taxon>Eukaryota</taxon>
        <taxon>Metazoa</taxon>
        <taxon>Ecdysozoa</taxon>
        <taxon>Nematoda</taxon>
        <taxon>Chromadorea</taxon>
        <taxon>Rhabditida</taxon>
        <taxon>Rhabditina</taxon>
        <taxon>Diplogasteromorpha</taxon>
        <taxon>Diplogasteroidea</taxon>
        <taxon>Neodiplogasteridae</taxon>
        <taxon>Pristionchus</taxon>
    </lineage>
</organism>
<dbReference type="AlphaFoldDB" id="A0A2A6C4R6"/>
<reference evidence="1" key="2">
    <citation type="submission" date="2022-06" db="UniProtKB">
        <authorList>
            <consortium name="EnsemblMetazoa"/>
        </authorList>
    </citation>
    <scope>IDENTIFICATION</scope>
    <source>
        <strain evidence="1">PS312</strain>
    </source>
</reference>
<proteinExistence type="predicted"/>
<evidence type="ECO:0000313" key="2">
    <source>
        <dbReference type="Proteomes" id="UP000005239"/>
    </source>
</evidence>
<dbReference type="OrthoDB" id="43654at2759"/>
<dbReference type="GO" id="GO:0005615">
    <property type="term" value="C:extracellular space"/>
    <property type="evidence" value="ECO:0000318"/>
    <property type="project" value="GO_Central"/>
</dbReference>
<accession>A0A8R1Z404</accession>
<dbReference type="PRINTS" id="PR00837">
    <property type="entry name" value="V5TPXLIKE"/>
</dbReference>